<evidence type="ECO:0000256" key="1">
    <source>
        <dbReference type="SAM" id="Phobius"/>
    </source>
</evidence>
<dbReference type="KEGG" id="cbar:PATL70BA_1838"/>
<organism evidence="2 3">
    <name type="scientific">Petrocella atlantisensis</name>
    <dbReference type="NCBI Taxonomy" id="2173034"/>
    <lineage>
        <taxon>Bacteria</taxon>
        <taxon>Bacillati</taxon>
        <taxon>Bacillota</taxon>
        <taxon>Clostridia</taxon>
        <taxon>Lachnospirales</taxon>
        <taxon>Vallitaleaceae</taxon>
        <taxon>Petrocella</taxon>
    </lineage>
</organism>
<keyword evidence="1" id="KW-1133">Transmembrane helix</keyword>
<sequence length="49" mass="5926">MSLLTLFVFPSMLRWSCHERFASLLELSHWAIICHYFIFFSALAFNYKH</sequence>
<name>A0A3P7PC39_9FIRM</name>
<dbReference type="Proteomes" id="UP000279029">
    <property type="component" value="Chromosome"/>
</dbReference>
<gene>
    <name evidence="2" type="ORF">PATL70BA_1838</name>
</gene>
<proteinExistence type="predicted"/>
<evidence type="ECO:0000313" key="3">
    <source>
        <dbReference type="Proteomes" id="UP000279029"/>
    </source>
</evidence>
<feature type="transmembrane region" description="Helical" evidence="1">
    <location>
        <begin position="30"/>
        <end position="47"/>
    </location>
</feature>
<keyword evidence="1" id="KW-0812">Transmembrane</keyword>
<accession>A0A3P7PC39</accession>
<evidence type="ECO:0000313" key="2">
    <source>
        <dbReference type="EMBL" id="VDN47733.1"/>
    </source>
</evidence>
<protein>
    <submittedName>
        <fullName evidence="2">Uncharacterized protein</fullName>
    </submittedName>
</protein>
<keyword evidence="3" id="KW-1185">Reference proteome</keyword>
<keyword evidence="1" id="KW-0472">Membrane</keyword>
<dbReference type="EMBL" id="LR130778">
    <property type="protein sequence ID" value="VDN47733.1"/>
    <property type="molecule type" value="Genomic_DNA"/>
</dbReference>
<reference evidence="2 3" key="1">
    <citation type="submission" date="2018-09" db="EMBL/GenBank/DDBJ databases">
        <authorList>
            <person name="Postec A."/>
        </authorList>
    </citation>
    <scope>NUCLEOTIDE SEQUENCE [LARGE SCALE GENOMIC DNA]</scope>
    <source>
        <strain evidence="2">70B-A</strain>
    </source>
</reference>
<dbReference type="AlphaFoldDB" id="A0A3P7PC39"/>